<evidence type="ECO:0000313" key="4">
    <source>
        <dbReference type="Proteomes" id="UP000198725"/>
    </source>
</evidence>
<dbReference type="GO" id="GO:0016787">
    <property type="term" value="F:hydrolase activity"/>
    <property type="evidence" value="ECO:0007669"/>
    <property type="project" value="UniProtKB-KW"/>
</dbReference>
<proteinExistence type="predicted"/>
<feature type="domain" description="T6SS Phospholipase effector Tle1-like catalytic" evidence="2">
    <location>
        <begin position="203"/>
        <end position="311"/>
    </location>
</feature>
<keyword evidence="1" id="KW-0175">Coiled coil</keyword>
<dbReference type="Proteomes" id="UP000198725">
    <property type="component" value="Unassembled WGS sequence"/>
</dbReference>
<evidence type="ECO:0000256" key="1">
    <source>
        <dbReference type="SAM" id="Coils"/>
    </source>
</evidence>
<dbReference type="RefSeq" id="WP_092705255.1">
    <property type="nucleotide sequence ID" value="NZ_FOSR01000023.1"/>
</dbReference>
<dbReference type="PANTHER" id="PTHR33840">
    <property type="match status" value="1"/>
</dbReference>
<sequence length="573" mass="63215">MESAHDLIAALTASTQDVDKEAPAAKQDCYDRVKVALFFDGTGNNRDADAAAKKWSNVARLYDASRREPENGIYAYYISGVGTKLNRKEPWWELGKYVRDSSFVGGGVGAGADSRLESGDMDMNDMLRRALKVATDKAGKDVKAIYDKNQEKGLSDLNKALSGHRLIKSIEISVLGFSRGAALARAFVNRMLKMCNRESGTLTYQSYPITFRFLGLFDTVASFGLPAHNDFKDVDLWLPKDLQRCVHYVAAHELRYSFPVDLIRQNGSYPGNWKEEVFPGVHSDVGGGYAPDEQGRSDTLARVPLVEMYREATSGGVRLNDWAFVSKSRTLSEMLMIPEATQKAFDTYMTFVGETAGSVEQRIKAHMKAWYAYKHTVSGHMSPADAHYQQEAKAYQGQIDELNAKIRAIMTKRGATPAERDQAVALATQRNALQAKQDALKSGVAQINSGEVQISDEAAALLEKRKHGEPLVSGKVGAGGHYMFTSTAASWMLDAYYGAPPKADVVSFFDTYVHDSKAGFLGGSEPWSYFRNRGVWESAHAVVAQSSEWEQQRQHVQQVVSSQGMAGFVNGVR</sequence>
<protein>
    <submittedName>
        <fullName evidence="3">Uncharacterized alpha/beta hydrolase domain</fullName>
    </submittedName>
</protein>
<dbReference type="AlphaFoldDB" id="A0A1I4GCL9"/>
<dbReference type="PANTHER" id="PTHR33840:SF1">
    <property type="entry name" value="TLE1 PHOSPHOLIPASE DOMAIN-CONTAINING PROTEIN"/>
    <property type="match status" value="1"/>
</dbReference>
<dbReference type="EMBL" id="FOSR01000023">
    <property type="protein sequence ID" value="SFL27250.1"/>
    <property type="molecule type" value="Genomic_DNA"/>
</dbReference>
<accession>A0A1I4GCL9</accession>
<name>A0A1I4GCL9_9GAMM</name>
<gene>
    <name evidence="3" type="ORF">SAMN05192579_12322</name>
</gene>
<organism evidence="3 4">
    <name type="scientific">Rhodanobacter glycinis</name>
    <dbReference type="NCBI Taxonomy" id="582702"/>
    <lineage>
        <taxon>Bacteria</taxon>
        <taxon>Pseudomonadati</taxon>
        <taxon>Pseudomonadota</taxon>
        <taxon>Gammaproteobacteria</taxon>
        <taxon>Lysobacterales</taxon>
        <taxon>Rhodanobacteraceae</taxon>
        <taxon>Rhodanobacter</taxon>
    </lineage>
</organism>
<feature type="coiled-coil region" evidence="1">
    <location>
        <begin position="385"/>
        <end position="412"/>
    </location>
</feature>
<evidence type="ECO:0000313" key="3">
    <source>
        <dbReference type="EMBL" id="SFL27250.1"/>
    </source>
</evidence>
<feature type="domain" description="T6SS Phospholipase effector Tle1-like catalytic" evidence="2">
    <location>
        <begin position="36"/>
        <end position="193"/>
    </location>
</feature>
<dbReference type="Pfam" id="PF09994">
    <property type="entry name" value="T6SS_Tle1-like_cat"/>
    <property type="match status" value="2"/>
</dbReference>
<reference evidence="4" key="1">
    <citation type="submission" date="2016-10" db="EMBL/GenBank/DDBJ databases">
        <authorList>
            <person name="Varghese N."/>
            <person name="Submissions S."/>
        </authorList>
    </citation>
    <scope>NUCLEOTIDE SEQUENCE [LARGE SCALE GENOMIC DNA]</scope>
    <source>
        <strain evidence="4">MO64</strain>
    </source>
</reference>
<keyword evidence="4" id="KW-1185">Reference proteome</keyword>
<evidence type="ECO:0000259" key="2">
    <source>
        <dbReference type="Pfam" id="PF09994"/>
    </source>
</evidence>
<keyword evidence="3" id="KW-0378">Hydrolase</keyword>
<dbReference type="InterPro" id="IPR018712">
    <property type="entry name" value="Tle1-like_cat"/>
</dbReference>